<dbReference type="InterPro" id="IPR001001">
    <property type="entry name" value="DNA_polIII_beta"/>
</dbReference>
<dbReference type="GO" id="GO:0008408">
    <property type="term" value="F:3'-5' exonuclease activity"/>
    <property type="evidence" value="ECO:0007669"/>
    <property type="project" value="InterPro"/>
</dbReference>
<dbReference type="Gene3D" id="3.70.10.10">
    <property type="match status" value="1"/>
</dbReference>
<dbReference type="AlphaFoldDB" id="A0A2M7D6K7"/>
<feature type="domain" description="DNA polymerase III beta sliding clamp N-terminal" evidence="10">
    <location>
        <begin position="1"/>
        <end position="118"/>
    </location>
</feature>
<protein>
    <recommendedName>
        <fullName evidence="9">Beta sliding clamp</fullName>
    </recommendedName>
</protein>
<dbReference type="GO" id="GO:0005737">
    <property type="term" value="C:cytoplasm"/>
    <property type="evidence" value="ECO:0007669"/>
    <property type="project" value="UniProtKB-SubCell"/>
</dbReference>
<dbReference type="Pfam" id="PF02768">
    <property type="entry name" value="DNA_pol3_beta_3"/>
    <property type="match status" value="1"/>
</dbReference>
<evidence type="ECO:0000256" key="7">
    <source>
        <dbReference type="ARBA" id="ARBA00022932"/>
    </source>
</evidence>
<evidence type="ECO:0000256" key="2">
    <source>
        <dbReference type="ARBA" id="ARBA00010752"/>
    </source>
</evidence>
<dbReference type="Proteomes" id="UP000229247">
    <property type="component" value="Unassembled WGS sequence"/>
</dbReference>
<dbReference type="Pfam" id="PF00712">
    <property type="entry name" value="DNA_pol3_beta"/>
    <property type="match status" value="1"/>
</dbReference>
<dbReference type="GO" id="GO:0003887">
    <property type="term" value="F:DNA-directed DNA polymerase activity"/>
    <property type="evidence" value="ECO:0007669"/>
    <property type="project" value="UniProtKB-UniRule"/>
</dbReference>
<keyword evidence="7 9" id="KW-0239">DNA-directed DNA polymerase</keyword>
<dbReference type="InterPro" id="IPR046938">
    <property type="entry name" value="DNA_clamp_sf"/>
</dbReference>
<evidence type="ECO:0000256" key="8">
    <source>
        <dbReference type="ARBA" id="ARBA00023125"/>
    </source>
</evidence>
<sequence>MRFVCLQENLKKDLNIAQNIIGRNLTLPILNNLLLQTEEGRLKISATNLEIGVSTWTSGKVEKDGAITCPARILASLVNNLPNKKVELEVKGSNLLIKCESFKTTIKGLPADDFPIIPKIKETPLMEVENGFFKDALNQVVGVTALSESRPEIAGVLFSFERNDLKLAATDSFRLAEKVIFSVSKKPDSKKPLIVPQRTAQELIRILGEREGKLKIILGHNQVLFDMGETQLVSRLIEGQYPDYQQIIPKSFNYQVGVERELLLNSVRVAGIFSSKVNNITLVLKKGQLEVLSNDADLGENRSQVAAEIKGGDLEVNFNYRYILDGLTNISSKKVFLGMNSESSPMVIRPAGEDDYLYIIMPIKAN</sequence>
<keyword evidence="4 9" id="KW-0808">Transferase</keyword>
<dbReference type="PANTHER" id="PTHR30478">
    <property type="entry name" value="DNA POLYMERASE III SUBUNIT BETA"/>
    <property type="match status" value="1"/>
</dbReference>
<evidence type="ECO:0000256" key="4">
    <source>
        <dbReference type="ARBA" id="ARBA00022679"/>
    </source>
</evidence>
<comment type="caution">
    <text evidence="13">The sequence shown here is derived from an EMBL/GenBank/DDBJ whole genome shotgun (WGS) entry which is preliminary data.</text>
</comment>
<reference evidence="14" key="1">
    <citation type="submission" date="2017-09" db="EMBL/GenBank/DDBJ databases">
        <title>Depth-based differentiation of microbial function through sediment-hosted aquifers and enrichment of novel symbionts in the deep terrestrial subsurface.</title>
        <authorList>
            <person name="Probst A.J."/>
            <person name="Ladd B."/>
            <person name="Jarett J.K."/>
            <person name="Geller-Mcgrath D.E."/>
            <person name="Sieber C.M.K."/>
            <person name="Emerson J.B."/>
            <person name="Anantharaman K."/>
            <person name="Thomas B.C."/>
            <person name="Malmstrom R."/>
            <person name="Stieglmeier M."/>
            <person name="Klingl A."/>
            <person name="Woyke T."/>
            <person name="Ryan C.M."/>
            <person name="Banfield J.F."/>
        </authorList>
    </citation>
    <scope>NUCLEOTIDE SEQUENCE [LARGE SCALE GENOMIC DNA]</scope>
</reference>
<dbReference type="GO" id="GO:0003677">
    <property type="term" value="F:DNA binding"/>
    <property type="evidence" value="ECO:0007669"/>
    <property type="project" value="UniProtKB-UniRule"/>
</dbReference>
<dbReference type="EMBL" id="PEUE01000025">
    <property type="protein sequence ID" value="PIV38653.1"/>
    <property type="molecule type" value="Genomic_DNA"/>
</dbReference>
<dbReference type="GO" id="GO:0009360">
    <property type="term" value="C:DNA polymerase III complex"/>
    <property type="evidence" value="ECO:0007669"/>
    <property type="project" value="InterPro"/>
</dbReference>
<feature type="domain" description="DNA polymerase III beta sliding clamp C-terminal" evidence="12">
    <location>
        <begin position="246"/>
        <end position="363"/>
    </location>
</feature>
<dbReference type="NCBIfam" id="TIGR00663">
    <property type="entry name" value="dnan"/>
    <property type="match status" value="1"/>
</dbReference>
<dbReference type="InterPro" id="IPR022635">
    <property type="entry name" value="DNA_polIII_beta_C"/>
</dbReference>
<keyword evidence="8" id="KW-0238">DNA-binding</keyword>
<accession>A0A2M7D6K7</accession>
<evidence type="ECO:0000256" key="3">
    <source>
        <dbReference type="ARBA" id="ARBA00022490"/>
    </source>
</evidence>
<comment type="subcellular location">
    <subcellularLocation>
        <location evidence="1 9">Cytoplasm</location>
    </subcellularLocation>
</comment>
<feature type="domain" description="DNA polymerase III beta sliding clamp central" evidence="11">
    <location>
        <begin position="128"/>
        <end position="243"/>
    </location>
</feature>
<comment type="function">
    <text evidence="9">Confers DNA tethering and processivity to DNA polymerases and other proteins. Acts as a clamp, forming a ring around DNA (a reaction catalyzed by the clamp-loading complex) which diffuses in an ATP-independent manner freely and bidirectionally along dsDNA. Initially characterized for its ability to contact the catalytic subunit of DNA polymerase III (Pol III), a complex, multichain enzyme responsible for most of the replicative synthesis in bacteria; Pol III exhibits 3'-5' exonuclease proofreading activity. The beta chain is required for initiation of replication as well as for processivity of DNA replication.</text>
</comment>
<evidence type="ECO:0000256" key="9">
    <source>
        <dbReference type="PIRNR" id="PIRNR000804"/>
    </source>
</evidence>
<dbReference type="InterPro" id="IPR022637">
    <property type="entry name" value="DNA_polIII_beta_cen"/>
</dbReference>
<dbReference type="PANTHER" id="PTHR30478:SF0">
    <property type="entry name" value="BETA SLIDING CLAMP"/>
    <property type="match status" value="1"/>
</dbReference>
<dbReference type="GO" id="GO:0006271">
    <property type="term" value="P:DNA strand elongation involved in DNA replication"/>
    <property type="evidence" value="ECO:0007669"/>
    <property type="project" value="TreeGrafter"/>
</dbReference>
<comment type="subunit">
    <text evidence="9">Forms a ring-shaped head-to-tail homodimer around DNA.</text>
</comment>
<dbReference type="SUPFAM" id="SSF55979">
    <property type="entry name" value="DNA clamp"/>
    <property type="match status" value="3"/>
</dbReference>
<dbReference type="Gene3D" id="3.10.150.10">
    <property type="entry name" value="DNA Polymerase III, subunit A, domain 2"/>
    <property type="match status" value="1"/>
</dbReference>
<evidence type="ECO:0000256" key="1">
    <source>
        <dbReference type="ARBA" id="ARBA00004496"/>
    </source>
</evidence>
<dbReference type="InterPro" id="IPR022634">
    <property type="entry name" value="DNA_polIII_beta_N"/>
</dbReference>
<proteinExistence type="inferred from homology"/>
<evidence type="ECO:0000313" key="14">
    <source>
        <dbReference type="Proteomes" id="UP000229247"/>
    </source>
</evidence>
<dbReference type="PIRSF" id="PIRSF000804">
    <property type="entry name" value="DNA_pol_III_b"/>
    <property type="match status" value="1"/>
</dbReference>
<evidence type="ECO:0000313" key="13">
    <source>
        <dbReference type="EMBL" id="PIV38653.1"/>
    </source>
</evidence>
<keyword evidence="5 9" id="KW-0548">Nucleotidyltransferase</keyword>
<gene>
    <name evidence="13" type="primary">dnaN</name>
    <name evidence="13" type="ORF">COS30_00920</name>
</gene>
<evidence type="ECO:0000259" key="12">
    <source>
        <dbReference type="Pfam" id="PF02768"/>
    </source>
</evidence>
<dbReference type="Pfam" id="PF02767">
    <property type="entry name" value="DNA_pol3_beta_2"/>
    <property type="match status" value="1"/>
</dbReference>
<evidence type="ECO:0000259" key="11">
    <source>
        <dbReference type="Pfam" id="PF02767"/>
    </source>
</evidence>
<dbReference type="CDD" id="cd00140">
    <property type="entry name" value="beta_clamp"/>
    <property type="match status" value="1"/>
</dbReference>
<evidence type="ECO:0000256" key="5">
    <source>
        <dbReference type="ARBA" id="ARBA00022695"/>
    </source>
</evidence>
<comment type="similarity">
    <text evidence="2 9">Belongs to the beta sliding clamp family.</text>
</comment>
<evidence type="ECO:0000259" key="10">
    <source>
        <dbReference type="Pfam" id="PF00712"/>
    </source>
</evidence>
<dbReference type="SMART" id="SM00480">
    <property type="entry name" value="POL3Bc"/>
    <property type="match status" value="1"/>
</dbReference>
<name>A0A2M7D6K7_9BACT</name>
<evidence type="ECO:0000256" key="6">
    <source>
        <dbReference type="ARBA" id="ARBA00022705"/>
    </source>
</evidence>
<keyword evidence="3 9" id="KW-0963">Cytoplasm</keyword>
<keyword evidence="6 9" id="KW-0235">DNA replication</keyword>
<organism evidence="13 14">
    <name type="scientific">Candidatus Portnoybacteria bacterium CG02_land_8_20_14_3_00_45_8</name>
    <dbReference type="NCBI Taxonomy" id="1974807"/>
    <lineage>
        <taxon>Bacteria</taxon>
        <taxon>Candidatus Portnoyibacteriota</taxon>
    </lineage>
</organism>